<organism evidence="1 2">
    <name type="scientific">Nocardia pseudobrasiliensis</name>
    <dbReference type="NCBI Taxonomy" id="45979"/>
    <lineage>
        <taxon>Bacteria</taxon>
        <taxon>Bacillati</taxon>
        <taxon>Actinomycetota</taxon>
        <taxon>Actinomycetes</taxon>
        <taxon>Mycobacteriales</taxon>
        <taxon>Nocardiaceae</taxon>
        <taxon>Nocardia</taxon>
    </lineage>
</organism>
<gene>
    <name evidence="1" type="ORF">DFR76_11023</name>
</gene>
<keyword evidence="2" id="KW-1185">Reference proteome</keyword>
<name>A0A370HXT0_9NOCA</name>
<sequence>MLDESDVAQAHVFYEMLSAEAESLAVALRPHLTRRGVPRASAEARLLERDLREVRRCLGLLRDRFPELGRGAVVDG</sequence>
<evidence type="ECO:0000313" key="2">
    <source>
        <dbReference type="Proteomes" id="UP000254869"/>
    </source>
</evidence>
<dbReference type="Proteomes" id="UP000254869">
    <property type="component" value="Unassembled WGS sequence"/>
</dbReference>
<dbReference type="EMBL" id="QQBC01000010">
    <property type="protein sequence ID" value="RDI63326.1"/>
    <property type="molecule type" value="Genomic_DNA"/>
</dbReference>
<protein>
    <submittedName>
        <fullName evidence="1">Uncharacterized protein</fullName>
    </submittedName>
</protein>
<accession>A0A370HXT0</accession>
<reference evidence="1 2" key="1">
    <citation type="submission" date="2018-07" db="EMBL/GenBank/DDBJ databases">
        <title>Genomic Encyclopedia of Type Strains, Phase IV (KMG-IV): sequencing the most valuable type-strain genomes for metagenomic binning, comparative biology and taxonomic classification.</title>
        <authorList>
            <person name="Goeker M."/>
        </authorList>
    </citation>
    <scope>NUCLEOTIDE SEQUENCE [LARGE SCALE GENOMIC DNA]</scope>
    <source>
        <strain evidence="1 2">DSM 44290</strain>
    </source>
</reference>
<proteinExistence type="predicted"/>
<comment type="caution">
    <text evidence="1">The sequence shown here is derived from an EMBL/GenBank/DDBJ whole genome shotgun (WGS) entry which is preliminary data.</text>
</comment>
<evidence type="ECO:0000313" key="1">
    <source>
        <dbReference type="EMBL" id="RDI63326.1"/>
    </source>
</evidence>
<dbReference type="STRING" id="1210086.GCA_001613105_06547"/>
<dbReference type="RefSeq" id="WP_068005946.1">
    <property type="nucleotide sequence ID" value="NZ_QQBC01000010.1"/>
</dbReference>
<dbReference type="AlphaFoldDB" id="A0A370HXT0"/>